<sequence>MIENFKYDTSKQPSISREQSVLSSGQVMSTVKYDEHTEAAPITYVMFAGGLGGSTADFLMHSIDTVKTRLQGQKFTKPPKYQNMRNAYTTILKQEGLVRGLYGGVTPAIIGSVPATTIYFGTYEITKRKITAFGIPDTIAHLTAGSVGDVMASSVYVPSEVLKTRLQLQGRYNNPHFFSGYNYKNTWHAAQMLYKFEGPGAFYNGYRATLLRDVPFSALQFAFYEKFKVWAIRYTTTKQNPQLSLEWEIIIGTLAGGLAGALTTPLDVMKTLLQTQVEKQSKAKKSFSSKQTTTTTSSTIKISHYHYNGILDGLNWNYKHYGISALFRGLWPRVAWTAMQSGMMFVIYEQVLELLEKMSH</sequence>
<evidence type="ECO:0000256" key="6">
    <source>
        <dbReference type="ARBA" id="ARBA00022989"/>
    </source>
</evidence>
<comment type="caution">
    <text evidence="10">The sequence shown here is derived from an EMBL/GenBank/DDBJ whole genome shotgun (WGS) entry which is preliminary data.</text>
</comment>
<evidence type="ECO:0000256" key="2">
    <source>
        <dbReference type="ARBA" id="ARBA00006375"/>
    </source>
</evidence>
<evidence type="ECO:0000313" key="11">
    <source>
        <dbReference type="Proteomes" id="UP000789706"/>
    </source>
</evidence>
<dbReference type="SUPFAM" id="SSF103506">
    <property type="entry name" value="Mitochondrial carrier"/>
    <property type="match status" value="1"/>
</dbReference>
<feature type="repeat" description="Solcar" evidence="8">
    <location>
        <begin position="136"/>
        <end position="230"/>
    </location>
</feature>
<evidence type="ECO:0000313" key="10">
    <source>
        <dbReference type="EMBL" id="CAG8441648.1"/>
    </source>
</evidence>
<keyword evidence="11" id="KW-1185">Reference proteome</keyword>
<dbReference type="Pfam" id="PF00153">
    <property type="entry name" value="Mito_carr"/>
    <property type="match status" value="3"/>
</dbReference>
<dbReference type="EMBL" id="CAJVPK010000066">
    <property type="protein sequence ID" value="CAG8441648.1"/>
    <property type="molecule type" value="Genomic_DNA"/>
</dbReference>
<protein>
    <submittedName>
        <fullName evidence="10">2752_t:CDS:1</fullName>
    </submittedName>
</protein>
<keyword evidence="6" id="KW-1133">Transmembrane helix</keyword>
<keyword evidence="5" id="KW-0677">Repeat</keyword>
<proteinExistence type="inferred from homology"/>
<dbReference type="InterPro" id="IPR018108">
    <property type="entry name" value="MCP_transmembrane"/>
</dbReference>
<evidence type="ECO:0000256" key="8">
    <source>
        <dbReference type="PROSITE-ProRule" id="PRU00282"/>
    </source>
</evidence>
<evidence type="ECO:0000256" key="3">
    <source>
        <dbReference type="ARBA" id="ARBA00022448"/>
    </source>
</evidence>
<gene>
    <name evidence="10" type="ORF">DEBURN_LOCUS1488</name>
</gene>
<feature type="repeat" description="Solcar" evidence="8">
    <location>
        <begin position="247"/>
        <end position="354"/>
    </location>
</feature>
<accession>A0A9N8V8M7</accession>
<keyword evidence="3 9" id="KW-0813">Transport</keyword>
<dbReference type="PROSITE" id="PS50920">
    <property type="entry name" value="SOLCAR"/>
    <property type="match status" value="3"/>
</dbReference>
<keyword evidence="7 8" id="KW-0472">Membrane</keyword>
<dbReference type="PANTHER" id="PTHR45667">
    <property type="entry name" value="S-ADENOSYLMETHIONINE MITOCHONDRIAL CARRIER PROTEIN"/>
    <property type="match status" value="1"/>
</dbReference>
<comment type="similarity">
    <text evidence="2 9">Belongs to the mitochondrial carrier (TC 2.A.29) family.</text>
</comment>
<evidence type="ECO:0000256" key="5">
    <source>
        <dbReference type="ARBA" id="ARBA00022737"/>
    </source>
</evidence>
<keyword evidence="4 8" id="KW-0812">Transmembrane</keyword>
<dbReference type="FunFam" id="1.50.40.10:FF:000095">
    <property type="entry name" value="Mitochondrial carrier protein"/>
    <property type="match status" value="1"/>
</dbReference>
<evidence type="ECO:0000256" key="7">
    <source>
        <dbReference type="ARBA" id="ARBA00023136"/>
    </source>
</evidence>
<dbReference type="AlphaFoldDB" id="A0A9N8V8M7"/>
<evidence type="ECO:0000256" key="4">
    <source>
        <dbReference type="ARBA" id="ARBA00022692"/>
    </source>
</evidence>
<dbReference type="Proteomes" id="UP000789706">
    <property type="component" value="Unassembled WGS sequence"/>
</dbReference>
<dbReference type="Gene3D" id="1.50.40.10">
    <property type="entry name" value="Mitochondrial carrier domain"/>
    <property type="match status" value="1"/>
</dbReference>
<reference evidence="10" key="1">
    <citation type="submission" date="2021-06" db="EMBL/GenBank/DDBJ databases">
        <authorList>
            <person name="Kallberg Y."/>
            <person name="Tangrot J."/>
            <person name="Rosling A."/>
        </authorList>
    </citation>
    <scope>NUCLEOTIDE SEQUENCE</scope>
    <source>
        <strain evidence="10">AZ414A</strain>
    </source>
</reference>
<evidence type="ECO:0000256" key="9">
    <source>
        <dbReference type="RuleBase" id="RU000488"/>
    </source>
</evidence>
<dbReference type="InterPro" id="IPR023395">
    <property type="entry name" value="MCP_dom_sf"/>
</dbReference>
<comment type="subcellular location">
    <subcellularLocation>
        <location evidence="1">Membrane</location>
        <topology evidence="1">Multi-pass membrane protein</topology>
    </subcellularLocation>
</comment>
<name>A0A9N8V8M7_9GLOM</name>
<dbReference type="GO" id="GO:0016020">
    <property type="term" value="C:membrane"/>
    <property type="evidence" value="ECO:0007669"/>
    <property type="project" value="UniProtKB-SubCell"/>
</dbReference>
<organism evidence="10 11">
    <name type="scientific">Diversispora eburnea</name>
    <dbReference type="NCBI Taxonomy" id="1213867"/>
    <lineage>
        <taxon>Eukaryota</taxon>
        <taxon>Fungi</taxon>
        <taxon>Fungi incertae sedis</taxon>
        <taxon>Mucoromycota</taxon>
        <taxon>Glomeromycotina</taxon>
        <taxon>Glomeromycetes</taxon>
        <taxon>Diversisporales</taxon>
        <taxon>Diversisporaceae</taxon>
        <taxon>Diversispora</taxon>
    </lineage>
</organism>
<evidence type="ECO:0000256" key="1">
    <source>
        <dbReference type="ARBA" id="ARBA00004141"/>
    </source>
</evidence>
<feature type="repeat" description="Solcar" evidence="8">
    <location>
        <begin position="40"/>
        <end position="129"/>
    </location>
</feature>
<dbReference type="OrthoDB" id="415315at2759"/>